<gene>
    <name evidence="1" type="ORF">CJOHNSTONI_LOCUS757</name>
</gene>
<dbReference type="AlphaFoldDB" id="A0A8J2Q3F1"/>
<dbReference type="Proteomes" id="UP000746747">
    <property type="component" value="Unassembled WGS sequence"/>
</dbReference>
<name>A0A8J2Q3F1_9BILA</name>
<reference evidence="1" key="1">
    <citation type="submission" date="2021-09" db="EMBL/GenBank/DDBJ databases">
        <authorList>
            <consortium name="Pathogen Informatics"/>
        </authorList>
    </citation>
    <scope>NUCLEOTIDE SEQUENCE</scope>
</reference>
<keyword evidence="2" id="KW-1185">Reference proteome</keyword>
<comment type="caution">
    <text evidence="1">The sequence shown here is derived from an EMBL/GenBank/DDBJ whole genome shotgun (WGS) entry which is preliminary data.</text>
</comment>
<proteinExistence type="predicted"/>
<sequence>MHVNETKLPVTVTRRRVTVSGVSVNPNVNHIIPKDVIEPKTSPFLSFANLSASLWSSAQGTDEFINSQMSYLRLLFTQYVTFSRLKPVMKRGRKAN</sequence>
<accession>A0A8J2Q3F1</accession>
<protein>
    <submittedName>
        <fullName evidence="1">Uncharacterized protein</fullName>
    </submittedName>
</protein>
<organism evidence="1 2">
    <name type="scientific">Cercopithifilaria johnstoni</name>
    <dbReference type="NCBI Taxonomy" id="2874296"/>
    <lineage>
        <taxon>Eukaryota</taxon>
        <taxon>Metazoa</taxon>
        <taxon>Ecdysozoa</taxon>
        <taxon>Nematoda</taxon>
        <taxon>Chromadorea</taxon>
        <taxon>Rhabditida</taxon>
        <taxon>Spirurina</taxon>
        <taxon>Spiruromorpha</taxon>
        <taxon>Filarioidea</taxon>
        <taxon>Onchocercidae</taxon>
        <taxon>Cercopithifilaria</taxon>
    </lineage>
</organism>
<evidence type="ECO:0000313" key="1">
    <source>
        <dbReference type="EMBL" id="CAG9530243.1"/>
    </source>
</evidence>
<evidence type="ECO:0000313" key="2">
    <source>
        <dbReference type="Proteomes" id="UP000746747"/>
    </source>
</evidence>
<dbReference type="EMBL" id="CAKAEH010000207">
    <property type="protein sequence ID" value="CAG9530243.1"/>
    <property type="molecule type" value="Genomic_DNA"/>
</dbReference>